<gene>
    <name evidence="1" type="ORF">IF129_09465</name>
</gene>
<dbReference type="InterPro" id="IPR054632">
    <property type="entry name" value="Aroma_sacti_dom"/>
</dbReference>
<comment type="caution">
    <text evidence="1">The sequence shown here is derived from an EMBL/GenBank/DDBJ whole genome shotgun (WGS) entry which is preliminary data.</text>
</comment>
<evidence type="ECO:0000313" key="1">
    <source>
        <dbReference type="EMBL" id="MBD3931788.1"/>
    </source>
</evidence>
<protein>
    <submittedName>
        <fullName evidence="1">Uncharacterized protein</fullName>
    </submittedName>
</protein>
<dbReference type="EMBL" id="JACXYU010000003">
    <property type="protein sequence ID" value="MBD3931788.1"/>
    <property type="molecule type" value="Genomic_DNA"/>
</dbReference>
<reference evidence="1" key="1">
    <citation type="submission" date="2020-09" db="EMBL/GenBank/DDBJ databases">
        <title>Secondary metabolite and genome analysis of marine Streptomyces chumphonensis KK1-2T.</title>
        <authorList>
            <person name="Phongsopitanun W."/>
            <person name="Kanchanasin P."/>
            <person name="Pittayakhajonwut P."/>
            <person name="Suwanborirux K."/>
            <person name="Tanasupawat S."/>
        </authorList>
    </citation>
    <scope>NUCLEOTIDE SEQUENCE</scope>
    <source>
        <strain evidence="1">KK1-2</strain>
    </source>
</reference>
<name>A0A927EY24_9ACTN</name>
<organism evidence="1 2">
    <name type="scientific">Streptomyces chumphonensis</name>
    <dbReference type="NCBI Taxonomy" id="1214925"/>
    <lineage>
        <taxon>Bacteria</taxon>
        <taxon>Bacillati</taxon>
        <taxon>Actinomycetota</taxon>
        <taxon>Actinomycetes</taxon>
        <taxon>Kitasatosporales</taxon>
        <taxon>Streptomycetaceae</taxon>
        <taxon>Streptomyces</taxon>
    </lineage>
</organism>
<dbReference type="NCBIfam" id="NF045560">
    <property type="entry name" value="aroma_sacti_dom"/>
    <property type="match status" value="1"/>
</dbReference>
<dbReference type="Proteomes" id="UP000632289">
    <property type="component" value="Unassembled WGS sequence"/>
</dbReference>
<sequence>MTEPTRPAPDPVPEAPDVLGELRAQGFDVAALTEDQRTLIHGLSVDELALLLDIKARLEDAGDEVHAHSEIAGGALF</sequence>
<proteinExistence type="predicted"/>
<keyword evidence="2" id="KW-1185">Reference proteome</keyword>
<dbReference type="AlphaFoldDB" id="A0A927EY24"/>
<accession>A0A927EY24</accession>
<evidence type="ECO:0000313" key="2">
    <source>
        <dbReference type="Proteomes" id="UP000632289"/>
    </source>
</evidence>
<dbReference type="RefSeq" id="WP_191209068.1">
    <property type="nucleotide sequence ID" value="NZ_BAABKL010000018.1"/>
</dbReference>